<dbReference type="AlphaFoldDB" id="A0A2R6R2A9"/>
<reference evidence="4 5" key="1">
    <citation type="submission" date="2017-07" db="EMBL/GenBank/DDBJ databases">
        <title>An improved, manually edited Actinidia chinensis var. chinensis (kiwifruit) genome highlights the challenges associated with draft genomes and gene prediction in plants.</title>
        <authorList>
            <person name="Pilkington S."/>
            <person name="Crowhurst R."/>
            <person name="Hilario E."/>
            <person name="Nardozza S."/>
            <person name="Fraser L."/>
            <person name="Peng Y."/>
            <person name="Gunaseelan K."/>
            <person name="Simpson R."/>
            <person name="Tahir J."/>
            <person name="Deroles S."/>
            <person name="Templeton K."/>
            <person name="Luo Z."/>
            <person name="Davy M."/>
            <person name="Cheng C."/>
            <person name="Mcneilage M."/>
            <person name="Scaglione D."/>
            <person name="Liu Y."/>
            <person name="Zhang Q."/>
            <person name="Datson P."/>
            <person name="De Silva N."/>
            <person name="Gardiner S."/>
            <person name="Bassett H."/>
            <person name="Chagne D."/>
            <person name="Mccallum J."/>
            <person name="Dzierzon H."/>
            <person name="Deng C."/>
            <person name="Wang Y.-Y."/>
            <person name="Barron N."/>
            <person name="Manako K."/>
            <person name="Bowen J."/>
            <person name="Foster T."/>
            <person name="Erridge Z."/>
            <person name="Tiffin H."/>
            <person name="Waite C."/>
            <person name="Davies K."/>
            <person name="Grierson E."/>
            <person name="Laing W."/>
            <person name="Kirk R."/>
            <person name="Chen X."/>
            <person name="Wood M."/>
            <person name="Montefiori M."/>
            <person name="Brummell D."/>
            <person name="Schwinn K."/>
            <person name="Catanach A."/>
            <person name="Fullerton C."/>
            <person name="Li D."/>
            <person name="Meiyalaghan S."/>
            <person name="Nieuwenhuizen N."/>
            <person name="Read N."/>
            <person name="Prakash R."/>
            <person name="Hunter D."/>
            <person name="Zhang H."/>
            <person name="Mckenzie M."/>
            <person name="Knabel M."/>
            <person name="Harris A."/>
            <person name="Allan A."/>
            <person name="Chen A."/>
            <person name="Janssen B."/>
            <person name="Plunkett B."/>
            <person name="Dwamena C."/>
            <person name="Voogd C."/>
            <person name="Leif D."/>
            <person name="Lafferty D."/>
            <person name="Souleyre E."/>
            <person name="Varkonyi-Gasic E."/>
            <person name="Gambi F."/>
            <person name="Hanley J."/>
            <person name="Yao J.-L."/>
            <person name="Cheung J."/>
            <person name="David K."/>
            <person name="Warren B."/>
            <person name="Marsh K."/>
            <person name="Snowden K."/>
            <person name="Lin-Wang K."/>
            <person name="Brian L."/>
            <person name="Martinez-Sanchez M."/>
            <person name="Wang M."/>
            <person name="Ileperuma N."/>
            <person name="Macnee N."/>
            <person name="Campin R."/>
            <person name="Mcatee P."/>
            <person name="Drummond R."/>
            <person name="Espley R."/>
            <person name="Ireland H."/>
            <person name="Wu R."/>
            <person name="Atkinson R."/>
            <person name="Karunairetnam S."/>
            <person name="Bulley S."/>
            <person name="Chunkath S."/>
            <person name="Hanley Z."/>
            <person name="Storey R."/>
            <person name="Thrimawithana A."/>
            <person name="Thomson S."/>
            <person name="David C."/>
            <person name="Testolin R."/>
        </authorList>
    </citation>
    <scope>NUCLEOTIDE SEQUENCE [LARGE SCALE GENOMIC DNA]</scope>
    <source>
        <strain evidence="5">cv. Red5</strain>
        <tissue evidence="4">Young leaf</tissue>
    </source>
</reference>
<keyword evidence="2" id="KW-0677">Repeat</keyword>
<keyword evidence="5" id="KW-1185">Reference proteome</keyword>
<dbReference type="EMBL" id="NKQK01000010">
    <property type="protein sequence ID" value="PSS19381.1"/>
    <property type="molecule type" value="Genomic_DNA"/>
</dbReference>
<dbReference type="OMA" id="IDNCGWL"/>
<evidence type="ECO:0000256" key="1">
    <source>
        <dbReference type="ARBA" id="ARBA00007626"/>
    </source>
</evidence>
<dbReference type="InParanoid" id="A0A2R6R2A9"/>
<name>A0A2R6R2A9_ACTCC</name>
<dbReference type="Proteomes" id="UP000241394">
    <property type="component" value="Chromosome LG10"/>
</dbReference>
<dbReference type="PROSITE" id="PS51375">
    <property type="entry name" value="PPR"/>
    <property type="match status" value="3"/>
</dbReference>
<feature type="repeat" description="PPR" evidence="3">
    <location>
        <begin position="309"/>
        <end position="343"/>
    </location>
</feature>
<reference evidence="5" key="2">
    <citation type="journal article" date="2018" name="BMC Genomics">
        <title>A manually annotated Actinidia chinensis var. chinensis (kiwifruit) genome highlights the challenges associated with draft genomes and gene prediction in plants.</title>
        <authorList>
            <person name="Pilkington S.M."/>
            <person name="Crowhurst R."/>
            <person name="Hilario E."/>
            <person name="Nardozza S."/>
            <person name="Fraser L."/>
            <person name="Peng Y."/>
            <person name="Gunaseelan K."/>
            <person name="Simpson R."/>
            <person name="Tahir J."/>
            <person name="Deroles S.C."/>
            <person name="Templeton K."/>
            <person name="Luo Z."/>
            <person name="Davy M."/>
            <person name="Cheng C."/>
            <person name="McNeilage M."/>
            <person name="Scaglione D."/>
            <person name="Liu Y."/>
            <person name="Zhang Q."/>
            <person name="Datson P."/>
            <person name="De Silva N."/>
            <person name="Gardiner S.E."/>
            <person name="Bassett H."/>
            <person name="Chagne D."/>
            <person name="McCallum J."/>
            <person name="Dzierzon H."/>
            <person name="Deng C."/>
            <person name="Wang Y.Y."/>
            <person name="Barron L."/>
            <person name="Manako K."/>
            <person name="Bowen J."/>
            <person name="Foster T.M."/>
            <person name="Erridge Z.A."/>
            <person name="Tiffin H."/>
            <person name="Waite C.N."/>
            <person name="Davies K.M."/>
            <person name="Grierson E.P."/>
            <person name="Laing W.A."/>
            <person name="Kirk R."/>
            <person name="Chen X."/>
            <person name="Wood M."/>
            <person name="Montefiori M."/>
            <person name="Brummell D.A."/>
            <person name="Schwinn K.E."/>
            <person name="Catanach A."/>
            <person name="Fullerton C."/>
            <person name="Li D."/>
            <person name="Meiyalaghan S."/>
            <person name="Nieuwenhuizen N."/>
            <person name="Read N."/>
            <person name="Prakash R."/>
            <person name="Hunter D."/>
            <person name="Zhang H."/>
            <person name="McKenzie M."/>
            <person name="Knabel M."/>
            <person name="Harris A."/>
            <person name="Allan A.C."/>
            <person name="Gleave A."/>
            <person name="Chen A."/>
            <person name="Janssen B.J."/>
            <person name="Plunkett B."/>
            <person name="Ampomah-Dwamena C."/>
            <person name="Voogd C."/>
            <person name="Leif D."/>
            <person name="Lafferty D."/>
            <person name="Souleyre E.J.F."/>
            <person name="Varkonyi-Gasic E."/>
            <person name="Gambi F."/>
            <person name="Hanley J."/>
            <person name="Yao J.L."/>
            <person name="Cheung J."/>
            <person name="David K.M."/>
            <person name="Warren B."/>
            <person name="Marsh K."/>
            <person name="Snowden K.C."/>
            <person name="Lin-Wang K."/>
            <person name="Brian L."/>
            <person name="Martinez-Sanchez M."/>
            <person name="Wang M."/>
            <person name="Ileperuma N."/>
            <person name="Macnee N."/>
            <person name="Campin R."/>
            <person name="McAtee P."/>
            <person name="Drummond R.S.M."/>
            <person name="Espley R.V."/>
            <person name="Ireland H.S."/>
            <person name="Wu R."/>
            <person name="Atkinson R.G."/>
            <person name="Karunairetnam S."/>
            <person name="Bulley S."/>
            <person name="Chunkath S."/>
            <person name="Hanley Z."/>
            <person name="Storey R."/>
            <person name="Thrimawithana A.H."/>
            <person name="Thomson S."/>
            <person name="David C."/>
            <person name="Testolin R."/>
            <person name="Huang H."/>
            <person name="Hellens R.P."/>
            <person name="Schaffer R.J."/>
        </authorList>
    </citation>
    <scope>NUCLEOTIDE SEQUENCE [LARGE SCALE GENOMIC DNA]</scope>
    <source>
        <strain evidence="5">cv. Red5</strain>
    </source>
</reference>
<comment type="caution">
    <text evidence="4">The sequence shown here is derived from an EMBL/GenBank/DDBJ whole genome shotgun (WGS) entry which is preliminary data.</text>
</comment>
<feature type="repeat" description="PPR" evidence="3">
    <location>
        <begin position="379"/>
        <end position="413"/>
    </location>
</feature>
<evidence type="ECO:0000256" key="3">
    <source>
        <dbReference type="PROSITE-ProRule" id="PRU00708"/>
    </source>
</evidence>
<dbReference type="Pfam" id="PF13041">
    <property type="entry name" value="PPR_2"/>
    <property type="match status" value="1"/>
</dbReference>
<accession>A0A2R6R2A9</accession>
<proteinExistence type="inferred from homology"/>
<dbReference type="PANTHER" id="PTHR47936:SF3">
    <property type="entry name" value="PENTACOTRIPEPTIDE-REPEAT REGION OF PRORP DOMAIN-CONTAINING PROTEIN"/>
    <property type="match status" value="1"/>
</dbReference>
<evidence type="ECO:0000256" key="2">
    <source>
        <dbReference type="ARBA" id="ARBA00022737"/>
    </source>
</evidence>
<dbReference type="Gene3D" id="1.25.40.10">
    <property type="entry name" value="Tetratricopeptide repeat domain"/>
    <property type="match status" value="2"/>
</dbReference>
<dbReference type="NCBIfam" id="TIGR00756">
    <property type="entry name" value="PPR"/>
    <property type="match status" value="3"/>
</dbReference>
<feature type="repeat" description="PPR" evidence="3">
    <location>
        <begin position="344"/>
        <end position="378"/>
    </location>
</feature>
<protein>
    <submittedName>
        <fullName evidence="4">Pentatricopeptide repeat-containing protein</fullName>
    </submittedName>
</protein>
<dbReference type="PANTHER" id="PTHR47936">
    <property type="entry name" value="PPR_LONG DOMAIN-CONTAINING PROTEIN"/>
    <property type="match status" value="1"/>
</dbReference>
<evidence type="ECO:0000313" key="4">
    <source>
        <dbReference type="EMBL" id="PSS19381.1"/>
    </source>
</evidence>
<gene>
    <name evidence="4" type="ORF">CEY00_Acc11432</name>
</gene>
<comment type="similarity">
    <text evidence="1">Belongs to the PPR family. P subfamily.</text>
</comment>
<sequence>MEISYKKLIIRYFSNPNYLCSLLSHSQPFTTVSLFSKTPNPSFPFAQSYANQTSKPRYSSISSTGSPSFFPITPPISQSLIPLRGSHSFDQPRFGFLRHHGQFRLLSVSSSDENNEFEKMSIVGSDKSKFRVSAVGKFVHNVSPKQVSEIIEVTRSGEDDLEFKLNMMSISLSVESLSGIFRVLNCERVSALRLFVWAREANPSLYYSADVCSLIIDNCGWLEDYETMRCLLKDFSSNRICLSEKAFGFLPVLGSSKTSIVESITRVIELLNEVGGSCRGSGICALLKLLSKMGLFEIAKFVIELTDRKTSYYNILTLEMCRRCSFSEARDMIEEMRRCNCDPDAKTYNYMLSALCKHDRTEEACSLLEKMKEKGCPPDALTFEIFIYYSCRLGKLDAAAQFFDQMVSRGLEPQLTTHAAFVRGYFYSRQYEEAYNYVVTSSFKYKRSSNMIYSLLASLHLRKGNLITAGNILVEMMDKGFSPSFSVYMRISKRLHKTGKTQLVRDLKNRFFRLSIKSLPKATEN</sequence>
<evidence type="ECO:0000313" key="5">
    <source>
        <dbReference type="Proteomes" id="UP000241394"/>
    </source>
</evidence>
<dbReference type="STRING" id="1590841.A0A2R6R2A9"/>
<dbReference type="Gramene" id="PSS19381">
    <property type="protein sequence ID" value="PSS19381"/>
    <property type="gene ID" value="CEY00_Acc11432"/>
</dbReference>
<organism evidence="4 5">
    <name type="scientific">Actinidia chinensis var. chinensis</name>
    <name type="common">Chinese soft-hair kiwi</name>
    <dbReference type="NCBI Taxonomy" id="1590841"/>
    <lineage>
        <taxon>Eukaryota</taxon>
        <taxon>Viridiplantae</taxon>
        <taxon>Streptophyta</taxon>
        <taxon>Embryophyta</taxon>
        <taxon>Tracheophyta</taxon>
        <taxon>Spermatophyta</taxon>
        <taxon>Magnoliopsida</taxon>
        <taxon>eudicotyledons</taxon>
        <taxon>Gunneridae</taxon>
        <taxon>Pentapetalae</taxon>
        <taxon>asterids</taxon>
        <taxon>Ericales</taxon>
        <taxon>Actinidiaceae</taxon>
        <taxon>Actinidia</taxon>
    </lineage>
</organism>
<dbReference type="Pfam" id="PF01535">
    <property type="entry name" value="PPR"/>
    <property type="match status" value="2"/>
</dbReference>
<dbReference type="OrthoDB" id="185373at2759"/>
<dbReference type="InterPro" id="IPR002885">
    <property type="entry name" value="PPR_rpt"/>
</dbReference>
<dbReference type="InterPro" id="IPR011990">
    <property type="entry name" value="TPR-like_helical_dom_sf"/>
</dbReference>